<dbReference type="InterPro" id="IPR007201">
    <property type="entry name" value="Mei2-like_Rrm_C"/>
</dbReference>
<evidence type="ECO:0000313" key="2">
    <source>
        <dbReference type="EMBL" id="CAD0111853.1"/>
    </source>
</evidence>
<feature type="domain" description="Mei2-like C-terminal RNA recognition motif" evidence="1">
    <location>
        <begin position="24"/>
        <end position="71"/>
    </location>
</feature>
<dbReference type="Proteomes" id="UP000745764">
    <property type="component" value="Unassembled WGS sequence"/>
</dbReference>
<reference evidence="2" key="1">
    <citation type="submission" date="2020-06" db="EMBL/GenBank/DDBJ databases">
        <authorList>
            <person name="Onetto C."/>
        </authorList>
    </citation>
    <scope>NUCLEOTIDE SEQUENCE</scope>
</reference>
<accession>A0A9N8KQI4</accession>
<dbReference type="Pfam" id="PF04059">
    <property type="entry name" value="RRM_2"/>
    <property type="match status" value="2"/>
</dbReference>
<dbReference type="AlphaFoldDB" id="A0A9N8KQI4"/>
<proteinExistence type="predicted"/>
<comment type="caution">
    <text evidence="2">The sequence shown here is derived from an EMBL/GenBank/DDBJ whole genome shotgun (WGS) entry which is preliminary data.</text>
</comment>
<sequence length="212" mass="23535">MAFWTFNQPQIVNLQKIEAGIDVRTTIMLRNISNGVDLEDLKIFLDATSEGHYDLSYLRIDFSNNLNAGSSASTLRSLLIAKTLLDTTSLAGGIELVRPKFITNFIQRRVGKGSNMYGSMKKCDVSYATIQGIDCLLAKFRNSVVMEEIPRHRPQLWYSIDSTDLPTIACMLDIEAVGVDSSRSVILLLVVDQALRAGIAACIRHMHVLLLS</sequence>
<protein>
    <recommendedName>
        <fullName evidence="1">Mei2-like C-terminal RNA recognition motif domain-containing protein</fullName>
    </recommendedName>
</protein>
<organism evidence="2 3">
    <name type="scientific">Aureobasidium uvarum</name>
    <dbReference type="NCBI Taxonomy" id="2773716"/>
    <lineage>
        <taxon>Eukaryota</taxon>
        <taxon>Fungi</taxon>
        <taxon>Dikarya</taxon>
        <taxon>Ascomycota</taxon>
        <taxon>Pezizomycotina</taxon>
        <taxon>Dothideomycetes</taxon>
        <taxon>Dothideomycetidae</taxon>
        <taxon>Dothideales</taxon>
        <taxon>Saccotheciaceae</taxon>
        <taxon>Aureobasidium</taxon>
    </lineage>
</organism>
<feature type="domain" description="Mei2-like C-terminal RNA recognition motif" evidence="1">
    <location>
        <begin position="94"/>
        <end position="141"/>
    </location>
</feature>
<dbReference type="EMBL" id="CAINUL010000014">
    <property type="protein sequence ID" value="CAD0111853.1"/>
    <property type="molecule type" value="Genomic_DNA"/>
</dbReference>
<evidence type="ECO:0000259" key="1">
    <source>
        <dbReference type="Pfam" id="PF04059"/>
    </source>
</evidence>
<gene>
    <name evidence="2" type="ORF">AWRI4620_LOCUS6108</name>
</gene>
<name>A0A9N8KQI4_9PEZI</name>
<evidence type="ECO:0000313" key="3">
    <source>
        <dbReference type="Proteomes" id="UP000745764"/>
    </source>
</evidence>
<keyword evidence="3" id="KW-1185">Reference proteome</keyword>
<dbReference type="OrthoDB" id="417481at2759"/>